<organism evidence="3 4">
    <name type="scientific">Methanoculleus sediminis</name>
    <dbReference type="NCBI Taxonomy" id="1550566"/>
    <lineage>
        <taxon>Archaea</taxon>
        <taxon>Methanobacteriati</taxon>
        <taxon>Methanobacteriota</taxon>
        <taxon>Stenosarchaea group</taxon>
        <taxon>Methanomicrobia</taxon>
        <taxon>Methanomicrobiales</taxon>
        <taxon>Methanomicrobiaceae</taxon>
        <taxon>Methanoculleus</taxon>
    </lineage>
</organism>
<dbReference type="Proteomes" id="UP000035301">
    <property type="component" value="Unassembled WGS sequence"/>
</dbReference>
<dbReference type="OrthoDB" id="95942at2157"/>
<dbReference type="SUPFAM" id="SSF49452">
    <property type="entry name" value="Starch-binding domain-like"/>
    <property type="match status" value="2"/>
</dbReference>
<feature type="domain" description="PEGA" evidence="2">
    <location>
        <begin position="255"/>
        <end position="327"/>
    </location>
</feature>
<dbReference type="GO" id="GO:0030246">
    <property type="term" value="F:carbohydrate binding"/>
    <property type="evidence" value="ECO:0007669"/>
    <property type="project" value="InterPro"/>
</dbReference>
<dbReference type="Pfam" id="PF08308">
    <property type="entry name" value="PEGA"/>
    <property type="match status" value="5"/>
</dbReference>
<comment type="caution">
    <text evidence="3">The sequence shown here is derived from an EMBL/GenBank/DDBJ whole genome shotgun (WGS) entry which is preliminary data.</text>
</comment>
<keyword evidence="1" id="KW-1133">Transmembrane helix</keyword>
<gene>
    <name evidence="3" type="ORF">SZ63_09365</name>
</gene>
<accession>A0A0H1R575</accession>
<dbReference type="AlphaFoldDB" id="A0A0H1R575"/>
<dbReference type="PANTHER" id="PTHR36194:SF1">
    <property type="entry name" value="S-LAYER-LIKE PROTEIN"/>
    <property type="match status" value="1"/>
</dbReference>
<feature type="transmembrane region" description="Helical" evidence="1">
    <location>
        <begin position="409"/>
        <end position="428"/>
    </location>
</feature>
<proteinExistence type="predicted"/>
<dbReference type="Gene3D" id="2.60.40.1120">
    <property type="entry name" value="Carboxypeptidase-like, regulatory domain"/>
    <property type="match status" value="2"/>
</dbReference>
<sequence length="432" mass="44723">MLRPLIIGMTLLVLCAGIPAVSAQIGGDEGWYRVHCNVDGADVYFDGQYKGTTYGGALDVPVYTTGSPYSTFRVEKSGYQPYTGSLPSDPAAGETVNVYATLQPVETAGSIHVTSSPSGAAVYLNGQYKGVAPLTIQNLVPGTYSLEGDRSGYQPDYATVTVRAGQQSNVQFTLTPIEQYGSIKVTSSPSGAYVYMDGTYKGRTPLTLTSVSAKKHNIELDLSGYYDWKSSVTVSPGVTSYVNAYLTAVPSETTGAIDVVSYPAGADIFLDDKYQGKTPTAGVYAISNVPVGSHTMRVALSGYQDYTTSVVVSGATTSHVTATLQPGQSTSTGSISVTSSPSGAEVYIDNAYKGITPLTVDGIATGTHAVRVALGGYSDWSTTVQVGAGSTASASASLSPVPTQAPHAGVAPFAAVGALGVLGLLVSLRRRD</sequence>
<feature type="domain" description="PEGA" evidence="2">
    <location>
        <begin position="181"/>
        <end position="246"/>
    </location>
</feature>
<evidence type="ECO:0000259" key="2">
    <source>
        <dbReference type="Pfam" id="PF08308"/>
    </source>
</evidence>
<evidence type="ECO:0000313" key="3">
    <source>
        <dbReference type="EMBL" id="KLK87812.1"/>
    </source>
</evidence>
<keyword evidence="4" id="KW-1185">Reference proteome</keyword>
<name>A0A0H1R575_9EURY</name>
<dbReference type="EMBL" id="JXOJ01000004">
    <property type="protein sequence ID" value="KLK87812.1"/>
    <property type="molecule type" value="Genomic_DNA"/>
</dbReference>
<dbReference type="STRING" id="1550566.SZ63_09365"/>
<keyword evidence="1" id="KW-0472">Membrane</keyword>
<reference evidence="3 4" key="1">
    <citation type="journal article" date="2015" name="Int. J. Syst. Evol. Microbiol.">
        <title>Methanoculleus sediminis sp. nov., a methanogen from sediments near a submarine mud volcano.</title>
        <authorList>
            <person name="Chen S.C."/>
            <person name="Chen M.F."/>
            <person name="Lai M.C."/>
            <person name="Weng C.Y."/>
            <person name="Wu S.Y."/>
            <person name="Lin S."/>
            <person name="Yang T.F."/>
            <person name="Chen P.C."/>
        </authorList>
    </citation>
    <scope>NUCLEOTIDE SEQUENCE [LARGE SCALE GENOMIC DNA]</scope>
    <source>
        <strain evidence="3 4">S3Fa</strain>
    </source>
</reference>
<evidence type="ECO:0000313" key="4">
    <source>
        <dbReference type="Proteomes" id="UP000035301"/>
    </source>
</evidence>
<dbReference type="PANTHER" id="PTHR36194">
    <property type="entry name" value="S-LAYER-LIKE PROTEIN"/>
    <property type="match status" value="1"/>
</dbReference>
<evidence type="ECO:0000256" key="1">
    <source>
        <dbReference type="SAM" id="Phobius"/>
    </source>
</evidence>
<feature type="domain" description="PEGA" evidence="2">
    <location>
        <begin position="32"/>
        <end position="105"/>
    </location>
</feature>
<feature type="domain" description="PEGA" evidence="2">
    <location>
        <begin position="109"/>
        <end position="176"/>
    </location>
</feature>
<dbReference type="InterPro" id="IPR013229">
    <property type="entry name" value="PEGA"/>
</dbReference>
<keyword evidence="1" id="KW-0812">Transmembrane</keyword>
<dbReference type="InterPro" id="IPR013784">
    <property type="entry name" value="Carb-bd-like_fold"/>
</dbReference>
<feature type="domain" description="PEGA" evidence="2">
    <location>
        <begin position="333"/>
        <end position="400"/>
    </location>
</feature>
<dbReference type="PATRIC" id="fig|1550566.3.peg.2034"/>
<protein>
    <recommendedName>
        <fullName evidence="2">PEGA domain-containing protein</fullName>
    </recommendedName>
</protein>